<dbReference type="OrthoDB" id="3478344at2"/>
<dbReference type="AlphaFoldDB" id="A0A370B842"/>
<keyword evidence="2" id="KW-1185">Reference proteome</keyword>
<evidence type="ECO:0000313" key="2">
    <source>
        <dbReference type="Proteomes" id="UP000253741"/>
    </source>
</evidence>
<dbReference type="EMBL" id="QQNA01000080">
    <property type="protein sequence ID" value="RDG37970.1"/>
    <property type="molecule type" value="Genomic_DNA"/>
</dbReference>
<evidence type="ECO:0000313" key="1">
    <source>
        <dbReference type="EMBL" id="RDG37970.1"/>
    </source>
</evidence>
<proteinExistence type="predicted"/>
<dbReference type="Proteomes" id="UP000253741">
    <property type="component" value="Unassembled WGS sequence"/>
</dbReference>
<comment type="caution">
    <text evidence="1">The sequence shown here is derived from an EMBL/GenBank/DDBJ whole genome shotgun (WGS) entry which is preliminary data.</text>
</comment>
<accession>A0A370B842</accession>
<dbReference type="RefSeq" id="WP_114623710.1">
    <property type="nucleotide sequence ID" value="NZ_QQNA01000080.1"/>
</dbReference>
<reference evidence="1 2" key="1">
    <citation type="submission" date="2018-07" db="EMBL/GenBank/DDBJ databases">
        <title>Streptomyces species from bats.</title>
        <authorList>
            <person name="Dunlap C."/>
        </authorList>
    </citation>
    <scope>NUCLEOTIDE SEQUENCE [LARGE SCALE GENOMIC DNA]</scope>
    <source>
        <strain evidence="1 2">AC230</strain>
    </source>
</reference>
<protein>
    <recommendedName>
        <fullName evidence="3">Minor tail protein</fullName>
    </recommendedName>
</protein>
<name>A0A370B842_9ACTN</name>
<sequence>MAQDSWPSPAHNDRVVTDTEYERIAARFSDDGLWGNPTDPAALTTSTGLQVTLRADLWASVRGHAWTSGTTAVTLPVPANTSGSTRTDRVVLRLDRSTWTVRAVIKQGTPGAGAPALTQDQSGTGVYEILLAGVTVPAGASSVQVIRGELYVGTRIRPVTSGHPNPTPALGEIHYETDSGRLRFYDGSQRRTLYDDSGTVTVDGTAAPWTVGTASVLEMRSGNVHFRVGSFTRTAGGSLASGEESRLPVLIPAAYRHRNRDQYVILYCTGPRIARATLYSANHTRAGQLWLTQHPGITTGQNILGQGMSWVVD</sequence>
<gene>
    <name evidence="1" type="ORF">DVH02_11645</name>
</gene>
<organism evidence="1 2">
    <name type="scientific">Streptomyces corynorhini</name>
    <dbReference type="NCBI Taxonomy" id="2282652"/>
    <lineage>
        <taxon>Bacteria</taxon>
        <taxon>Bacillati</taxon>
        <taxon>Actinomycetota</taxon>
        <taxon>Actinomycetes</taxon>
        <taxon>Kitasatosporales</taxon>
        <taxon>Streptomycetaceae</taxon>
        <taxon>Streptomyces</taxon>
    </lineage>
</organism>
<evidence type="ECO:0008006" key="3">
    <source>
        <dbReference type="Google" id="ProtNLM"/>
    </source>
</evidence>